<gene>
    <name evidence="2" type="ORF">S01H1_60698</name>
</gene>
<organism evidence="2">
    <name type="scientific">marine sediment metagenome</name>
    <dbReference type="NCBI Taxonomy" id="412755"/>
    <lineage>
        <taxon>unclassified sequences</taxon>
        <taxon>metagenomes</taxon>
        <taxon>ecological metagenomes</taxon>
    </lineage>
</organism>
<reference evidence="2" key="1">
    <citation type="journal article" date="2014" name="Front. Microbiol.">
        <title>High frequency of phylogenetically diverse reductive dehalogenase-homologous genes in deep subseafloor sedimentary metagenomes.</title>
        <authorList>
            <person name="Kawai M."/>
            <person name="Futagami T."/>
            <person name="Toyoda A."/>
            <person name="Takaki Y."/>
            <person name="Nishi S."/>
            <person name="Hori S."/>
            <person name="Arai W."/>
            <person name="Tsubouchi T."/>
            <person name="Morono Y."/>
            <person name="Uchiyama I."/>
            <person name="Ito T."/>
            <person name="Fujiyama A."/>
            <person name="Inagaki F."/>
            <person name="Takami H."/>
        </authorList>
    </citation>
    <scope>NUCLEOTIDE SEQUENCE</scope>
    <source>
        <strain evidence="2">Expedition CK06-06</strain>
    </source>
</reference>
<proteinExistence type="predicted"/>
<dbReference type="AlphaFoldDB" id="X0XCI4"/>
<evidence type="ECO:0000313" key="2">
    <source>
        <dbReference type="EMBL" id="GAG22646.1"/>
    </source>
</evidence>
<protein>
    <submittedName>
        <fullName evidence="2">Uncharacterized protein</fullName>
    </submittedName>
</protein>
<evidence type="ECO:0000256" key="1">
    <source>
        <dbReference type="SAM" id="MobiDB-lite"/>
    </source>
</evidence>
<name>X0XCI4_9ZZZZ</name>
<accession>X0XCI4</accession>
<dbReference type="EMBL" id="BARS01039761">
    <property type="protein sequence ID" value="GAG22646.1"/>
    <property type="molecule type" value="Genomic_DNA"/>
</dbReference>
<sequence>MGDLTELAFSWKKCGVGLSPRVMRERSKTPGMCGTSMRENREIPGLPVPDGGAGRRGKAKAASHG</sequence>
<feature type="compositionally biased region" description="Basic residues" evidence="1">
    <location>
        <begin position="55"/>
        <end position="65"/>
    </location>
</feature>
<comment type="caution">
    <text evidence="2">The sequence shown here is derived from an EMBL/GenBank/DDBJ whole genome shotgun (WGS) entry which is preliminary data.</text>
</comment>
<feature type="region of interest" description="Disordered" evidence="1">
    <location>
        <begin position="26"/>
        <end position="65"/>
    </location>
</feature>